<name>A0A7J0BEM4_9BACT</name>
<evidence type="ECO:0000259" key="6">
    <source>
        <dbReference type="Pfam" id="PF00535"/>
    </source>
</evidence>
<dbReference type="GO" id="GO:0005886">
    <property type="term" value="C:plasma membrane"/>
    <property type="evidence" value="ECO:0007669"/>
    <property type="project" value="UniProtKB-SubCell"/>
</dbReference>
<keyword evidence="2" id="KW-1003">Cell membrane</keyword>
<comment type="subcellular location">
    <subcellularLocation>
        <location evidence="1">Cell membrane</location>
    </subcellularLocation>
</comment>
<accession>A0A7J0BEM4</accession>
<keyword evidence="5" id="KW-0472">Membrane</keyword>
<protein>
    <submittedName>
        <fullName evidence="7">Glycosyl transferase family 2</fullName>
    </submittedName>
</protein>
<dbReference type="CDD" id="cd02522">
    <property type="entry name" value="GT_2_like_a"/>
    <property type="match status" value="1"/>
</dbReference>
<dbReference type="AlphaFoldDB" id="A0A7J0BEM4"/>
<dbReference type="NCBIfam" id="TIGR04283">
    <property type="entry name" value="glyco_like_mftF"/>
    <property type="match status" value="1"/>
</dbReference>
<keyword evidence="3" id="KW-0328">Glycosyltransferase</keyword>
<feature type="domain" description="Glycosyltransferase 2-like" evidence="6">
    <location>
        <begin position="9"/>
        <end position="101"/>
    </location>
</feature>
<dbReference type="PANTHER" id="PTHR43646">
    <property type="entry name" value="GLYCOSYLTRANSFERASE"/>
    <property type="match status" value="1"/>
</dbReference>
<dbReference type="EMBL" id="BLVO01000004">
    <property type="protein sequence ID" value="GFM32149.1"/>
    <property type="molecule type" value="Genomic_DNA"/>
</dbReference>
<evidence type="ECO:0000256" key="5">
    <source>
        <dbReference type="ARBA" id="ARBA00023136"/>
    </source>
</evidence>
<dbReference type="InterPro" id="IPR001173">
    <property type="entry name" value="Glyco_trans_2-like"/>
</dbReference>
<dbReference type="Gene3D" id="3.90.550.10">
    <property type="entry name" value="Spore Coat Polysaccharide Biosynthesis Protein SpsA, Chain A"/>
    <property type="match status" value="1"/>
</dbReference>
<proteinExistence type="predicted"/>
<evidence type="ECO:0000256" key="3">
    <source>
        <dbReference type="ARBA" id="ARBA00022676"/>
    </source>
</evidence>
<dbReference type="SUPFAM" id="SSF53448">
    <property type="entry name" value="Nucleotide-diphospho-sugar transferases"/>
    <property type="match status" value="1"/>
</dbReference>
<dbReference type="InterPro" id="IPR026461">
    <property type="entry name" value="Trfase_2_rSAM/seldom_assoc"/>
</dbReference>
<dbReference type="Proteomes" id="UP000503840">
    <property type="component" value="Unassembled WGS sequence"/>
</dbReference>
<dbReference type="GO" id="GO:0016757">
    <property type="term" value="F:glycosyltransferase activity"/>
    <property type="evidence" value="ECO:0007669"/>
    <property type="project" value="UniProtKB-KW"/>
</dbReference>
<organism evidence="7 8">
    <name type="scientific">Desulfovibrio subterraneus</name>
    <dbReference type="NCBI Taxonomy" id="2718620"/>
    <lineage>
        <taxon>Bacteria</taxon>
        <taxon>Pseudomonadati</taxon>
        <taxon>Thermodesulfobacteriota</taxon>
        <taxon>Desulfovibrionia</taxon>
        <taxon>Desulfovibrionales</taxon>
        <taxon>Desulfovibrionaceae</taxon>
        <taxon>Desulfovibrio</taxon>
    </lineage>
</organism>
<gene>
    <name evidence="7" type="ORF">DSM101010T_05140</name>
</gene>
<sequence>MEYNPPCFSVIIPAWHEAANINGLVAHVRERAGGRNVEIIVSDGAPQADTLAALADKDVIRVRAPQGRARQMNAGAHAASGDILLFLHADTTLPEDAFAAMEHGLNRLGDSGKRGGAGAFRLGIDGAFGFLYLVEKLADLRNRLTRTPYGDQAQFFRSSYFRLLGGYSAIPIMEDVDIMRRIRQRGDSIALLPLRVRTSARRWHAEGVVYCSLRNVCLRTLYALGVPAQTLSRWYLAYKGKS</sequence>
<evidence type="ECO:0000256" key="2">
    <source>
        <dbReference type="ARBA" id="ARBA00022475"/>
    </source>
</evidence>
<dbReference type="PANTHER" id="PTHR43646:SF2">
    <property type="entry name" value="GLYCOSYLTRANSFERASE 2-LIKE DOMAIN-CONTAINING PROTEIN"/>
    <property type="match status" value="1"/>
</dbReference>
<reference evidence="7 8" key="1">
    <citation type="submission" date="2020-05" db="EMBL/GenBank/DDBJ databases">
        <title>Draft genome sequence of Desulfovibrio sp. strain HN2T.</title>
        <authorList>
            <person name="Ueno A."/>
            <person name="Tamazawa S."/>
            <person name="Tamamura S."/>
            <person name="Murakami T."/>
            <person name="Kiyama T."/>
            <person name="Inomata H."/>
            <person name="Amano Y."/>
            <person name="Miyakawa K."/>
            <person name="Tamaki H."/>
            <person name="Naganuma T."/>
            <person name="Kaneko K."/>
        </authorList>
    </citation>
    <scope>NUCLEOTIDE SEQUENCE [LARGE SCALE GENOMIC DNA]</scope>
    <source>
        <strain evidence="7 8">HN2</strain>
    </source>
</reference>
<evidence type="ECO:0000256" key="4">
    <source>
        <dbReference type="ARBA" id="ARBA00022679"/>
    </source>
</evidence>
<evidence type="ECO:0000313" key="8">
    <source>
        <dbReference type="Proteomes" id="UP000503840"/>
    </source>
</evidence>
<evidence type="ECO:0000313" key="7">
    <source>
        <dbReference type="EMBL" id="GFM32149.1"/>
    </source>
</evidence>
<dbReference type="Pfam" id="PF00535">
    <property type="entry name" value="Glycos_transf_2"/>
    <property type="match status" value="1"/>
</dbReference>
<dbReference type="InterPro" id="IPR029044">
    <property type="entry name" value="Nucleotide-diphossugar_trans"/>
</dbReference>
<keyword evidence="4 7" id="KW-0808">Transferase</keyword>
<keyword evidence="8" id="KW-1185">Reference proteome</keyword>
<evidence type="ECO:0000256" key="1">
    <source>
        <dbReference type="ARBA" id="ARBA00004236"/>
    </source>
</evidence>
<dbReference type="RefSeq" id="WP_174403814.1">
    <property type="nucleotide sequence ID" value="NZ_BLVO01000004.1"/>
</dbReference>
<comment type="caution">
    <text evidence="7">The sequence shown here is derived from an EMBL/GenBank/DDBJ whole genome shotgun (WGS) entry which is preliminary data.</text>
</comment>